<feature type="compositionally biased region" description="Low complexity" evidence="1">
    <location>
        <begin position="183"/>
        <end position="207"/>
    </location>
</feature>
<proteinExistence type="predicted"/>
<keyword evidence="3" id="KW-1185">Reference proteome</keyword>
<feature type="region of interest" description="Disordered" evidence="1">
    <location>
        <begin position="116"/>
        <end position="138"/>
    </location>
</feature>
<dbReference type="EMBL" id="JH921438">
    <property type="protein sequence ID" value="EKD16890.1"/>
    <property type="molecule type" value="Genomic_DNA"/>
</dbReference>
<reference evidence="2 3" key="1">
    <citation type="journal article" date="2012" name="BMC Genomics">
        <title>Sequencing the genome of Marssonina brunnea reveals fungus-poplar co-evolution.</title>
        <authorList>
            <person name="Zhu S."/>
            <person name="Cao Y.-Z."/>
            <person name="Jiang C."/>
            <person name="Tan B.-Y."/>
            <person name="Wang Z."/>
            <person name="Feng S."/>
            <person name="Zhang L."/>
            <person name="Su X.-H."/>
            <person name="Brejova B."/>
            <person name="Vinar T."/>
            <person name="Xu M."/>
            <person name="Wang M.-X."/>
            <person name="Zhang S.-G."/>
            <person name="Huang M.-R."/>
            <person name="Wu R."/>
            <person name="Zhou Y."/>
        </authorList>
    </citation>
    <scope>NUCLEOTIDE SEQUENCE [LARGE SCALE GENOMIC DNA]</scope>
    <source>
        <strain evidence="2 3">MB_m1</strain>
    </source>
</reference>
<sequence>MLQPRSYLYTQAPTSILTSSKPKDTSRYEQQRLEGKTRPLARDSADMFSAPTTIPISTPNPTPTATLRPTTTSSPVLIPLPARGQRDASHGRARPNRRPQADAISPSVAALLALTSIPHPKTSSLRPRGGATQRQRHRQRLTVDAILEQTASAEKPLGLALGEERSPLDLLLSAPDDDDTDTDVVSTSMSMSASTRSISSESIPSLDGCSLSLSDASPPFTPVKTPASLRSRRPMPCRRTHSLSPSLLTPPEDHPLSETETSVEELVFQVSPQTPEHKQEKHHAEIHWRKPAFFKSNLTASLRALRSAARSLSSLATPLSISPDDFTTRSIGSIDPQVPFTDERVPPRLEDAPTPALRRYLNPTTNAPIEAHVPKSRTQTISSTACTASIQMQTYRVSCVEKGASTPEVISPRTQATEVAEVEVAAGPLARQRDLRENSDFIRVAVMEMLMRKNGKIDDQKPGRARWALPPRKPPTKPYEISDDGIPVRWIAVTN</sequence>
<dbReference type="InterPro" id="IPR034443">
    <property type="entry name" value="PB1A10.08"/>
</dbReference>
<feature type="compositionally biased region" description="Basic residues" evidence="1">
    <location>
        <begin position="230"/>
        <end position="241"/>
    </location>
</feature>
<protein>
    <submittedName>
        <fullName evidence="2">Uncharacterized protein</fullName>
    </submittedName>
</protein>
<dbReference type="KEGG" id="mbe:MBM_05359"/>
<dbReference type="OMA" id="IQMQTYR"/>
<dbReference type="Proteomes" id="UP000006753">
    <property type="component" value="Unassembled WGS sequence"/>
</dbReference>
<dbReference type="HOGENOM" id="CLU_023951_1_0_1"/>
<dbReference type="PANTHER" id="PTHR42051:SF1">
    <property type="entry name" value="MEIOTICALLY UP-REGULATED PROTEIN PB1A10.08"/>
    <property type="match status" value="1"/>
</dbReference>
<feature type="region of interest" description="Disordered" evidence="1">
    <location>
        <begin position="1"/>
        <end position="102"/>
    </location>
</feature>
<feature type="compositionally biased region" description="Basic and acidic residues" evidence="1">
    <location>
        <begin position="21"/>
        <end position="45"/>
    </location>
</feature>
<dbReference type="GeneID" id="18761294"/>
<feature type="compositionally biased region" description="Basic and acidic residues" evidence="1">
    <location>
        <begin position="341"/>
        <end position="351"/>
    </location>
</feature>
<dbReference type="InParanoid" id="K1WH28"/>
<feature type="compositionally biased region" description="Polar residues" evidence="1">
    <location>
        <begin position="8"/>
        <end position="20"/>
    </location>
</feature>
<feature type="compositionally biased region" description="Low complexity" evidence="1">
    <location>
        <begin position="49"/>
        <end position="75"/>
    </location>
</feature>
<dbReference type="eggNOG" id="ENOG502S38Y">
    <property type="taxonomic scope" value="Eukaryota"/>
</dbReference>
<gene>
    <name evidence="2" type="ORF">MBM_05359</name>
</gene>
<evidence type="ECO:0000313" key="3">
    <source>
        <dbReference type="Proteomes" id="UP000006753"/>
    </source>
</evidence>
<dbReference type="PANTHER" id="PTHR42051">
    <property type="entry name" value="MEIOTICALLY UP-REGULATED PROTEIN PB1A10.08"/>
    <property type="match status" value="1"/>
</dbReference>
<name>K1WH28_MARBU</name>
<dbReference type="AlphaFoldDB" id="K1WH28"/>
<organism evidence="2 3">
    <name type="scientific">Marssonina brunnea f. sp. multigermtubi (strain MB_m1)</name>
    <name type="common">Marssonina leaf spot fungus</name>
    <dbReference type="NCBI Taxonomy" id="1072389"/>
    <lineage>
        <taxon>Eukaryota</taxon>
        <taxon>Fungi</taxon>
        <taxon>Dikarya</taxon>
        <taxon>Ascomycota</taxon>
        <taxon>Pezizomycotina</taxon>
        <taxon>Leotiomycetes</taxon>
        <taxon>Helotiales</taxon>
        <taxon>Drepanopezizaceae</taxon>
        <taxon>Drepanopeziza</taxon>
    </lineage>
</organism>
<feature type="region of interest" description="Disordered" evidence="1">
    <location>
        <begin position="172"/>
        <end position="256"/>
    </location>
</feature>
<evidence type="ECO:0000256" key="1">
    <source>
        <dbReference type="SAM" id="MobiDB-lite"/>
    </source>
</evidence>
<feature type="region of interest" description="Disordered" evidence="1">
    <location>
        <begin position="328"/>
        <end position="351"/>
    </location>
</feature>
<dbReference type="OrthoDB" id="4181307at2759"/>
<accession>K1WH28</accession>
<evidence type="ECO:0000313" key="2">
    <source>
        <dbReference type="EMBL" id="EKD16890.1"/>
    </source>
</evidence>